<keyword evidence="3" id="KW-1185">Reference proteome</keyword>
<evidence type="ECO:0000256" key="1">
    <source>
        <dbReference type="SAM" id="Phobius"/>
    </source>
</evidence>
<dbReference type="Proteomes" id="UP000054018">
    <property type="component" value="Unassembled WGS sequence"/>
</dbReference>
<feature type="transmembrane region" description="Helical" evidence="1">
    <location>
        <begin position="121"/>
        <end position="145"/>
    </location>
</feature>
<dbReference type="OrthoDB" id="3936150at2759"/>
<evidence type="ECO:0000313" key="2">
    <source>
        <dbReference type="EMBL" id="KIK13710.1"/>
    </source>
</evidence>
<name>A0A0C9XMS6_9AGAM</name>
<proteinExistence type="predicted"/>
<evidence type="ECO:0000313" key="3">
    <source>
        <dbReference type="Proteomes" id="UP000054018"/>
    </source>
</evidence>
<feature type="transmembrane region" description="Helical" evidence="1">
    <location>
        <begin position="37"/>
        <end position="58"/>
    </location>
</feature>
<protein>
    <submittedName>
        <fullName evidence="2">Uncharacterized protein</fullName>
    </submittedName>
</protein>
<dbReference type="STRING" id="765257.A0A0C9XMS6"/>
<keyword evidence="1" id="KW-0812">Transmembrane</keyword>
<feature type="transmembrane region" description="Helical" evidence="1">
    <location>
        <begin position="79"/>
        <end position="97"/>
    </location>
</feature>
<reference evidence="3" key="2">
    <citation type="submission" date="2015-01" db="EMBL/GenBank/DDBJ databases">
        <title>Evolutionary Origins and Diversification of the Mycorrhizal Mutualists.</title>
        <authorList>
            <consortium name="DOE Joint Genome Institute"/>
            <consortium name="Mycorrhizal Genomics Consortium"/>
            <person name="Kohler A."/>
            <person name="Kuo A."/>
            <person name="Nagy L.G."/>
            <person name="Floudas D."/>
            <person name="Copeland A."/>
            <person name="Barry K.W."/>
            <person name="Cichocki N."/>
            <person name="Veneault-Fourrey C."/>
            <person name="LaButti K."/>
            <person name="Lindquist E.A."/>
            <person name="Lipzen A."/>
            <person name="Lundell T."/>
            <person name="Morin E."/>
            <person name="Murat C."/>
            <person name="Riley R."/>
            <person name="Ohm R."/>
            <person name="Sun H."/>
            <person name="Tunlid A."/>
            <person name="Henrissat B."/>
            <person name="Grigoriev I.V."/>
            <person name="Hibbett D.S."/>
            <person name="Martin F."/>
        </authorList>
    </citation>
    <scope>NUCLEOTIDE SEQUENCE [LARGE SCALE GENOMIC DNA]</scope>
    <source>
        <strain evidence="3">441</strain>
    </source>
</reference>
<dbReference type="HOGENOM" id="CLU_1533172_0_0_1"/>
<sequence length="175" mass="19992">MQYSFRMTLLNDHWRNKGLTGTFLFASTTSRTSNELLGWNCGYALFSNIMYGVLYAISSEIFPAIHRGTGNCLTSTAKGVFRVMVGSSCFIVTFLQLSQSRTYAGNYGRPLLSRCTPTWRWPYLFTSLAVCCCSLVSWSFCFHMSPEVRSPFRNRLYRYRKGSVDSGECHGWLQK</sequence>
<accession>A0A0C9XMS6</accession>
<reference evidence="2 3" key="1">
    <citation type="submission" date="2014-04" db="EMBL/GenBank/DDBJ databases">
        <authorList>
            <consortium name="DOE Joint Genome Institute"/>
            <person name="Kuo A."/>
            <person name="Kohler A."/>
            <person name="Costa M.D."/>
            <person name="Nagy L.G."/>
            <person name="Floudas D."/>
            <person name="Copeland A."/>
            <person name="Barry K.W."/>
            <person name="Cichocki N."/>
            <person name="Veneault-Fourrey C."/>
            <person name="LaButti K."/>
            <person name="Lindquist E.A."/>
            <person name="Lipzen A."/>
            <person name="Lundell T."/>
            <person name="Morin E."/>
            <person name="Murat C."/>
            <person name="Sun H."/>
            <person name="Tunlid A."/>
            <person name="Henrissat B."/>
            <person name="Grigoriev I.V."/>
            <person name="Hibbett D.S."/>
            <person name="Martin F."/>
            <person name="Nordberg H.P."/>
            <person name="Cantor M.N."/>
            <person name="Hua S.X."/>
        </authorList>
    </citation>
    <scope>NUCLEOTIDE SEQUENCE [LARGE SCALE GENOMIC DNA]</scope>
    <source>
        <strain evidence="2 3">441</strain>
    </source>
</reference>
<gene>
    <name evidence="2" type="ORF">PISMIDRAFT_379025</name>
</gene>
<keyword evidence="1" id="KW-1133">Transmembrane helix</keyword>
<dbReference type="AlphaFoldDB" id="A0A0C9XMS6"/>
<dbReference type="EMBL" id="KN833978">
    <property type="protein sequence ID" value="KIK13710.1"/>
    <property type="molecule type" value="Genomic_DNA"/>
</dbReference>
<organism evidence="2 3">
    <name type="scientific">Pisolithus microcarpus 441</name>
    <dbReference type="NCBI Taxonomy" id="765257"/>
    <lineage>
        <taxon>Eukaryota</taxon>
        <taxon>Fungi</taxon>
        <taxon>Dikarya</taxon>
        <taxon>Basidiomycota</taxon>
        <taxon>Agaricomycotina</taxon>
        <taxon>Agaricomycetes</taxon>
        <taxon>Agaricomycetidae</taxon>
        <taxon>Boletales</taxon>
        <taxon>Sclerodermatineae</taxon>
        <taxon>Pisolithaceae</taxon>
        <taxon>Pisolithus</taxon>
    </lineage>
</organism>
<keyword evidence="1" id="KW-0472">Membrane</keyword>